<keyword evidence="3" id="KW-1185">Reference proteome</keyword>
<comment type="caution">
    <text evidence="2">The sequence shown here is derived from an EMBL/GenBank/DDBJ whole genome shotgun (WGS) entry which is preliminary data.</text>
</comment>
<accession>A0A917EC04</accession>
<dbReference type="AlphaFoldDB" id="A0A917EC04"/>
<name>A0A917EC04_9HYPH</name>
<keyword evidence="1" id="KW-0732">Signal</keyword>
<evidence type="ECO:0000313" key="2">
    <source>
        <dbReference type="EMBL" id="GGE18286.1"/>
    </source>
</evidence>
<organism evidence="2 3">
    <name type="scientific">Aureimonas endophytica</name>
    <dbReference type="NCBI Taxonomy" id="2027858"/>
    <lineage>
        <taxon>Bacteria</taxon>
        <taxon>Pseudomonadati</taxon>
        <taxon>Pseudomonadota</taxon>
        <taxon>Alphaproteobacteria</taxon>
        <taxon>Hyphomicrobiales</taxon>
        <taxon>Aurantimonadaceae</taxon>
        <taxon>Aureimonas</taxon>
    </lineage>
</organism>
<feature type="chain" id="PRO_5038100199" evidence="1">
    <location>
        <begin position="23"/>
        <end position="54"/>
    </location>
</feature>
<dbReference type="Proteomes" id="UP000644699">
    <property type="component" value="Unassembled WGS sequence"/>
</dbReference>
<evidence type="ECO:0000313" key="3">
    <source>
        <dbReference type="Proteomes" id="UP000644699"/>
    </source>
</evidence>
<sequence>MASKRGKLLACLLAIALPQAFAVRPATPMLPKPEWLADVGNRWARRRDAKLARG</sequence>
<proteinExistence type="predicted"/>
<feature type="signal peptide" evidence="1">
    <location>
        <begin position="1"/>
        <end position="22"/>
    </location>
</feature>
<evidence type="ECO:0000256" key="1">
    <source>
        <dbReference type="SAM" id="SignalP"/>
    </source>
</evidence>
<protein>
    <submittedName>
        <fullName evidence="2">Uncharacterized protein</fullName>
    </submittedName>
</protein>
<gene>
    <name evidence="2" type="ORF">GCM10011390_41810</name>
</gene>
<reference evidence="2" key="2">
    <citation type="submission" date="2020-09" db="EMBL/GenBank/DDBJ databases">
        <authorList>
            <person name="Sun Q."/>
            <person name="Zhou Y."/>
        </authorList>
    </citation>
    <scope>NUCLEOTIDE SEQUENCE</scope>
    <source>
        <strain evidence="2">CGMCC 1.15367</strain>
    </source>
</reference>
<reference evidence="2" key="1">
    <citation type="journal article" date="2014" name="Int. J. Syst. Evol. Microbiol.">
        <title>Complete genome sequence of Corynebacterium casei LMG S-19264T (=DSM 44701T), isolated from a smear-ripened cheese.</title>
        <authorList>
            <consortium name="US DOE Joint Genome Institute (JGI-PGF)"/>
            <person name="Walter F."/>
            <person name="Albersmeier A."/>
            <person name="Kalinowski J."/>
            <person name="Ruckert C."/>
        </authorList>
    </citation>
    <scope>NUCLEOTIDE SEQUENCE</scope>
    <source>
        <strain evidence="2">CGMCC 1.15367</strain>
    </source>
</reference>
<dbReference type="EMBL" id="BMIQ01000008">
    <property type="protein sequence ID" value="GGE18286.1"/>
    <property type="molecule type" value="Genomic_DNA"/>
</dbReference>